<evidence type="ECO:0000256" key="12">
    <source>
        <dbReference type="ARBA" id="ARBA00031636"/>
    </source>
</evidence>
<keyword evidence="7" id="KW-1003">Cell membrane</keyword>
<dbReference type="PANTHER" id="PTHR43298">
    <property type="entry name" value="MULTIDRUG RESISTANCE PROTEIN NORM-RELATED"/>
    <property type="match status" value="1"/>
</dbReference>
<reference evidence="14 15" key="1">
    <citation type="submission" date="2024-03" db="EMBL/GenBank/DDBJ databases">
        <title>Human intestinal bacterial collection.</title>
        <authorList>
            <person name="Pauvert C."/>
            <person name="Hitch T.C.A."/>
            <person name="Clavel T."/>
        </authorList>
    </citation>
    <scope>NUCLEOTIDE SEQUENCE [LARGE SCALE GENOMIC DNA]</scope>
    <source>
        <strain evidence="14 15">CLA-JM-H11</strain>
    </source>
</reference>
<keyword evidence="9 13" id="KW-1133">Transmembrane helix</keyword>
<gene>
    <name evidence="14" type="ORF">WMO24_06190</name>
</gene>
<dbReference type="Proteomes" id="UP001477672">
    <property type="component" value="Unassembled WGS sequence"/>
</dbReference>
<evidence type="ECO:0000256" key="13">
    <source>
        <dbReference type="SAM" id="Phobius"/>
    </source>
</evidence>
<feature type="transmembrane region" description="Helical" evidence="13">
    <location>
        <begin position="171"/>
        <end position="191"/>
    </location>
</feature>
<evidence type="ECO:0000256" key="3">
    <source>
        <dbReference type="ARBA" id="ARBA00010199"/>
    </source>
</evidence>
<feature type="transmembrane region" description="Helical" evidence="13">
    <location>
        <begin position="19"/>
        <end position="36"/>
    </location>
</feature>
<evidence type="ECO:0000256" key="7">
    <source>
        <dbReference type="ARBA" id="ARBA00022475"/>
    </source>
</evidence>
<protein>
    <recommendedName>
        <fullName evidence="4">Probable multidrug resistance protein NorM</fullName>
    </recommendedName>
    <alternativeName>
        <fullName evidence="12">Multidrug-efflux transporter</fullName>
    </alternativeName>
</protein>
<evidence type="ECO:0000256" key="5">
    <source>
        <dbReference type="ARBA" id="ARBA00022448"/>
    </source>
</evidence>
<feature type="transmembrane region" description="Helical" evidence="13">
    <location>
        <begin position="389"/>
        <end position="411"/>
    </location>
</feature>
<feature type="transmembrane region" description="Helical" evidence="13">
    <location>
        <begin position="361"/>
        <end position="382"/>
    </location>
</feature>
<dbReference type="InterPro" id="IPR050222">
    <property type="entry name" value="MATE_MdtK"/>
</dbReference>
<evidence type="ECO:0000256" key="8">
    <source>
        <dbReference type="ARBA" id="ARBA00022692"/>
    </source>
</evidence>
<comment type="caution">
    <text evidence="14">The sequence shown here is derived from an EMBL/GenBank/DDBJ whole genome shotgun (WGS) entry which is preliminary data.</text>
</comment>
<organism evidence="14 15">
    <name type="scientific">Ruthenibacterium intestinale</name>
    <dbReference type="NCBI Taxonomy" id="3133163"/>
    <lineage>
        <taxon>Bacteria</taxon>
        <taxon>Bacillati</taxon>
        <taxon>Bacillota</taxon>
        <taxon>Clostridia</taxon>
        <taxon>Eubacteriales</taxon>
        <taxon>Oscillospiraceae</taxon>
        <taxon>Ruthenibacterium</taxon>
    </lineage>
</organism>
<evidence type="ECO:0000256" key="11">
    <source>
        <dbReference type="ARBA" id="ARBA00023136"/>
    </source>
</evidence>
<dbReference type="InterPro" id="IPR048279">
    <property type="entry name" value="MdtK-like"/>
</dbReference>
<evidence type="ECO:0000256" key="1">
    <source>
        <dbReference type="ARBA" id="ARBA00003408"/>
    </source>
</evidence>
<evidence type="ECO:0000313" key="14">
    <source>
        <dbReference type="EMBL" id="MEQ2520016.1"/>
    </source>
</evidence>
<comment type="function">
    <text evidence="1">Multidrug efflux pump.</text>
</comment>
<proteinExistence type="inferred from homology"/>
<keyword evidence="5" id="KW-0813">Transport</keyword>
<dbReference type="RefSeq" id="WP_349215446.1">
    <property type="nucleotide sequence ID" value="NZ_JBBMFA010000079.1"/>
</dbReference>
<keyword evidence="8 13" id="KW-0812">Transmembrane</keyword>
<feature type="transmembrane region" description="Helical" evidence="13">
    <location>
        <begin position="66"/>
        <end position="86"/>
    </location>
</feature>
<evidence type="ECO:0000256" key="6">
    <source>
        <dbReference type="ARBA" id="ARBA00022449"/>
    </source>
</evidence>
<feature type="transmembrane region" description="Helical" evidence="13">
    <location>
        <begin position="321"/>
        <end position="341"/>
    </location>
</feature>
<dbReference type="PANTHER" id="PTHR43298:SF2">
    <property type="entry name" value="FMN_FAD EXPORTER YEEO-RELATED"/>
    <property type="match status" value="1"/>
</dbReference>
<evidence type="ECO:0000256" key="4">
    <source>
        <dbReference type="ARBA" id="ARBA00020268"/>
    </source>
</evidence>
<feature type="transmembrane region" description="Helical" evidence="13">
    <location>
        <begin position="140"/>
        <end position="164"/>
    </location>
</feature>
<evidence type="ECO:0000256" key="10">
    <source>
        <dbReference type="ARBA" id="ARBA00023065"/>
    </source>
</evidence>
<accession>A0ABV1GDV2</accession>
<comment type="similarity">
    <text evidence="3">Belongs to the multi antimicrobial extrusion (MATE) (TC 2.A.66.1) family.</text>
</comment>
<dbReference type="Pfam" id="PF01554">
    <property type="entry name" value="MatE"/>
    <property type="match status" value="2"/>
</dbReference>
<keyword evidence="6" id="KW-0050">Antiport</keyword>
<feature type="transmembrane region" description="Helical" evidence="13">
    <location>
        <begin position="98"/>
        <end position="120"/>
    </location>
</feature>
<feature type="transmembrane region" description="Helical" evidence="13">
    <location>
        <begin position="287"/>
        <end position="309"/>
    </location>
</feature>
<sequence length="452" mass="48250">MTASATQNRITSGVIWKQLLIFFFPILLGTFFQQLYNTFDAVIVGQCVGKAALAAVGGATGNLVNIVVNLFVGVAAGTTVVIAQSVGASDAQTVQKTVHASAALALWGGLAFTAVGVLVARPALTAMGTPEDVMDYAVTYLSVYFFGSIPSFFYNVGAGILRAVGDTKRPLYFLLAACLTNIVLDVVFVAFLGLGVLGAALATVLSQWVSAGLIFLVLTRTSRIYHMDPTRIRFCASALKAVLAVGIPAALQSNMYSISNVIVQSCINSFGTDTVAAWTSFSKVDGFFWMISGAYGIAITTFAGQNFGAGRYDRVRKSVRVCMAMCAGTALAMSALVVTFSGSLLRLFTQDQAVLAIGSELVLHMSTFYVTYVCIEILSGAIRGCGQSLVPMVMTGCGVCLLRVIWIFFVVPLHRDIFTVTASYPISWTLTSICFLVYYKRGKFLPQEPKTA</sequence>
<feature type="transmembrane region" description="Helical" evidence="13">
    <location>
        <begin position="230"/>
        <end position="251"/>
    </location>
</feature>
<dbReference type="CDD" id="cd13138">
    <property type="entry name" value="MATE_yoeA_like"/>
    <property type="match status" value="1"/>
</dbReference>
<name>A0ABV1GDV2_9FIRM</name>
<keyword evidence="11 13" id="KW-0472">Membrane</keyword>
<comment type="subcellular location">
    <subcellularLocation>
        <location evidence="2">Cell membrane</location>
        <topology evidence="2">Multi-pass membrane protein</topology>
    </subcellularLocation>
</comment>
<dbReference type="NCBIfam" id="TIGR00797">
    <property type="entry name" value="matE"/>
    <property type="match status" value="1"/>
</dbReference>
<feature type="transmembrane region" description="Helical" evidence="13">
    <location>
        <begin position="417"/>
        <end position="439"/>
    </location>
</feature>
<keyword evidence="15" id="KW-1185">Reference proteome</keyword>
<evidence type="ECO:0000256" key="9">
    <source>
        <dbReference type="ARBA" id="ARBA00022989"/>
    </source>
</evidence>
<feature type="transmembrane region" description="Helical" evidence="13">
    <location>
        <begin position="197"/>
        <end position="218"/>
    </location>
</feature>
<evidence type="ECO:0000256" key="2">
    <source>
        <dbReference type="ARBA" id="ARBA00004651"/>
    </source>
</evidence>
<evidence type="ECO:0000313" key="15">
    <source>
        <dbReference type="Proteomes" id="UP001477672"/>
    </source>
</evidence>
<dbReference type="EMBL" id="JBBMFA010000079">
    <property type="protein sequence ID" value="MEQ2520016.1"/>
    <property type="molecule type" value="Genomic_DNA"/>
</dbReference>
<keyword evidence="10" id="KW-0406">Ion transport</keyword>
<dbReference type="InterPro" id="IPR002528">
    <property type="entry name" value="MATE_fam"/>
</dbReference>
<dbReference type="PIRSF" id="PIRSF006603">
    <property type="entry name" value="DinF"/>
    <property type="match status" value="1"/>
</dbReference>